<dbReference type="InterPro" id="IPR035892">
    <property type="entry name" value="C2_domain_sf"/>
</dbReference>
<evidence type="ECO:0000256" key="1">
    <source>
        <dbReference type="SAM" id="MobiDB-lite"/>
    </source>
</evidence>
<evidence type="ECO:0000313" key="4">
    <source>
        <dbReference type="Proteomes" id="UP001085076"/>
    </source>
</evidence>
<dbReference type="PANTHER" id="PTHR47759:SF2">
    <property type="entry name" value="TRIGLYCERIDE LIPASE"/>
    <property type="match status" value="1"/>
</dbReference>
<evidence type="ECO:0000313" key="3">
    <source>
        <dbReference type="EMBL" id="KAJ0967410.1"/>
    </source>
</evidence>
<comment type="caution">
    <text evidence="3">The sequence shown here is derived from an EMBL/GenBank/DDBJ whole genome shotgun (WGS) entry which is preliminary data.</text>
</comment>
<dbReference type="SUPFAM" id="SSF49562">
    <property type="entry name" value="C2 domain (Calcium/lipid-binding domain, CaLB)"/>
    <property type="match status" value="1"/>
</dbReference>
<dbReference type="SUPFAM" id="SSF53474">
    <property type="entry name" value="alpha/beta-Hydrolases"/>
    <property type="match status" value="1"/>
</dbReference>
<feature type="compositionally biased region" description="Polar residues" evidence="1">
    <location>
        <begin position="338"/>
        <end position="353"/>
    </location>
</feature>
<dbReference type="Gene3D" id="2.60.40.150">
    <property type="entry name" value="C2 domain"/>
    <property type="match status" value="1"/>
</dbReference>
<proteinExistence type="predicted"/>
<organism evidence="3 4">
    <name type="scientific">Dioscorea zingiberensis</name>
    <dbReference type="NCBI Taxonomy" id="325984"/>
    <lineage>
        <taxon>Eukaryota</taxon>
        <taxon>Viridiplantae</taxon>
        <taxon>Streptophyta</taxon>
        <taxon>Embryophyta</taxon>
        <taxon>Tracheophyta</taxon>
        <taxon>Spermatophyta</taxon>
        <taxon>Magnoliopsida</taxon>
        <taxon>Liliopsida</taxon>
        <taxon>Dioscoreales</taxon>
        <taxon>Dioscoreaceae</taxon>
        <taxon>Dioscorea</taxon>
    </lineage>
</organism>
<dbReference type="EMBL" id="JAGGNH010000007">
    <property type="protein sequence ID" value="KAJ0967410.1"/>
    <property type="molecule type" value="Genomic_DNA"/>
</dbReference>
<dbReference type="CDD" id="cd00519">
    <property type="entry name" value="Lipase_3"/>
    <property type="match status" value="1"/>
</dbReference>
<protein>
    <recommendedName>
        <fullName evidence="2">C2 domain-containing protein</fullName>
    </recommendedName>
</protein>
<feature type="domain" description="C2" evidence="2">
    <location>
        <begin position="99"/>
        <end position="215"/>
    </location>
</feature>
<sequence>MAALPLQWLPFHPLSSLLMKPFPVAVRFNTPQKARFLRLIVKANGEQALLASNNGERSGEESERPPFDLNLAVVLAGFAFEAYTSPPENVGWREIDAAECQTVFLSERFLREVYDGQLFVKIKRGVDFPAMDPWGTSDPYVVLQLDSQVAKTTVKWGTKEPIWDEDFTLNIKVTQEKIMQVAAWDANLVTPHKRMGNAGVNVASLCDGNVHEVVVELEGIGGGGKIYLEVKYKSYDDIIKEKEWWRIPFVSDFLMKNSLASALQMALGSESVNARQFVESAFGQLKSFDYSYLPKLPSSSNGNVGEGSEEPTGLIAGTSQLMQQESSQKASECDPSIKQENTSPTSSVDSNGNGPLERNFEESTPADKYFWKTFTDIISQNVPQKLGFFLPEVIKWDGFDLLNKMSVRSQKIAEEGYIESGLATPECKNDDVNNRETTPASNENISSHLDIKKASRDILNQTDTIFGALMILTSALSQQKKDGVSKDDALTMESENKKEVSVNEKGDIAEEKLAFDKKAEEMRELFSSAESAMEAWAMLATSLGCTSFIKSEFEKICFLDNISTDTQATIWRDSLRRRLVVAFRGTEQAKWKDLRTDLMLIPAGLNPERLGGDFKQEVQVHSGFLSAYDSVRNRILTLIKSAISPFAENDPQCTSKWHIYVTGHSLGGALATLLALELSSSQMARSGLISITMYNFGSPRVGNKRFAKVYNEKVKDSWRVVNHRDIIPTVPRLMGYCHVAQPVYLAAGDLREALENMELMGDGYQVDVIGESTPDVLVSEFMKGEKQLIEKVLQTEISLLRSIRDGTALMQHMEDFYYVTLFRESSLPVAFISMQSYKRSHQK</sequence>
<accession>A0A9D5H8V0</accession>
<dbReference type="InterPro" id="IPR002921">
    <property type="entry name" value="Fungal_lipase-type"/>
</dbReference>
<dbReference type="PANTHER" id="PTHR47759">
    <property type="entry name" value="OS04G0509100 PROTEIN"/>
    <property type="match status" value="1"/>
</dbReference>
<evidence type="ECO:0000259" key="2">
    <source>
        <dbReference type="PROSITE" id="PS50004"/>
    </source>
</evidence>
<dbReference type="Proteomes" id="UP001085076">
    <property type="component" value="Miscellaneous, Linkage group lg07"/>
</dbReference>
<dbReference type="Gene3D" id="3.40.50.1820">
    <property type="entry name" value="alpha/beta hydrolase"/>
    <property type="match status" value="1"/>
</dbReference>
<dbReference type="Pfam" id="PF00168">
    <property type="entry name" value="C2"/>
    <property type="match status" value="1"/>
</dbReference>
<keyword evidence="4" id="KW-1185">Reference proteome</keyword>
<dbReference type="CDD" id="cd00030">
    <property type="entry name" value="C2"/>
    <property type="match status" value="1"/>
</dbReference>
<reference evidence="3" key="1">
    <citation type="submission" date="2021-03" db="EMBL/GenBank/DDBJ databases">
        <authorList>
            <person name="Li Z."/>
            <person name="Yang C."/>
        </authorList>
    </citation>
    <scope>NUCLEOTIDE SEQUENCE</scope>
    <source>
        <strain evidence="3">Dzin_1.0</strain>
        <tissue evidence="3">Leaf</tissue>
    </source>
</reference>
<dbReference type="GO" id="GO:0006629">
    <property type="term" value="P:lipid metabolic process"/>
    <property type="evidence" value="ECO:0007669"/>
    <property type="project" value="InterPro"/>
</dbReference>
<dbReference type="Pfam" id="PF01764">
    <property type="entry name" value="Lipase_3"/>
    <property type="match status" value="1"/>
</dbReference>
<dbReference type="PROSITE" id="PS50004">
    <property type="entry name" value="C2"/>
    <property type="match status" value="1"/>
</dbReference>
<reference evidence="3" key="2">
    <citation type="journal article" date="2022" name="Hortic Res">
        <title>The genome of Dioscorea zingiberensis sheds light on the biosynthesis, origin and evolution of the medicinally important diosgenin saponins.</title>
        <authorList>
            <person name="Li Y."/>
            <person name="Tan C."/>
            <person name="Li Z."/>
            <person name="Guo J."/>
            <person name="Li S."/>
            <person name="Chen X."/>
            <person name="Wang C."/>
            <person name="Dai X."/>
            <person name="Yang H."/>
            <person name="Song W."/>
            <person name="Hou L."/>
            <person name="Xu J."/>
            <person name="Tong Z."/>
            <person name="Xu A."/>
            <person name="Yuan X."/>
            <person name="Wang W."/>
            <person name="Yang Q."/>
            <person name="Chen L."/>
            <person name="Sun Z."/>
            <person name="Wang K."/>
            <person name="Pan B."/>
            <person name="Chen J."/>
            <person name="Bao Y."/>
            <person name="Liu F."/>
            <person name="Qi X."/>
            <person name="Gang D.R."/>
            <person name="Wen J."/>
            <person name="Li J."/>
        </authorList>
    </citation>
    <scope>NUCLEOTIDE SEQUENCE</scope>
    <source>
        <strain evidence="3">Dzin_1.0</strain>
    </source>
</reference>
<dbReference type="SMART" id="SM00239">
    <property type="entry name" value="C2"/>
    <property type="match status" value="1"/>
</dbReference>
<feature type="region of interest" description="Disordered" evidence="1">
    <location>
        <begin position="324"/>
        <end position="361"/>
    </location>
</feature>
<dbReference type="InterPro" id="IPR029058">
    <property type="entry name" value="AB_hydrolase_fold"/>
</dbReference>
<dbReference type="OrthoDB" id="438440at2759"/>
<dbReference type="InterPro" id="IPR000008">
    <property type="entry name" value="C2_dom"/>
</dbReference>
<gene>
    <name evidence="3" type="ORF">J5N97_024327</name>
</gene>
<name>A0A9D5H8V0_9LILI</name>
<dbReference type="AlphaFoldDB" id="A0A9D5H8V0"/>